<proteinExistence type="evidence at transcript level"/>
<accession>A0A7S6PSI1</accession>
<keyword evidence="1" id="KW-0433">Leucine-rich repeat</keyword>
<dbReference type="Gene3D" id="3.80.10.10">
    <property type="entry name" value="Ribonuclease Inhibitor"/>
    <property type="match status" value="3"/>
</dbReference>
<dbReference type="InterPro" id="IPR001611">
    <property type="entry name" value="Leu-rich_rpt"/>
</dbReference>
<protein>
    <submittedName>
        <fullName evidence="5">Insulin-like growth factor-binding protein complex acid labile subunit b</fullName>
    </submittedName>
</protein>
<keyword evidence="3" id="KW-0677">Repeat</keyword>
<evidence type="ECO:0000256" key="2">
    <source>
        <dbReference type="ARBA" id="ARBA00022729"/>
    </source>
</evidence>
<name>A0A7S6PSI1_SINCO</name>
<dbReference type="PANTHER" id="PTHR24369:SF210">
    <property type="entry name" value="CHAOPTIN-RELATED"/>
    <property type="match status" value="1"/>
</dbReference>
<feature type="chain" id="PRO_5030783584" evidence="4">
    <location>
        <begin position="18"/>
        <end position="546"/>
    </location>
</feature>
<dbReference type="Pfam" id="PF13855">
    <property type="entry name" value="LRR_8"/>
    <property type="match status" value="2"/>
</dbReference>
<sequence length="546" mass="62480">MIAVWLAFSLTFGLTTSFSCPDIVKQSCQCFTIYDNYARNEARHYVNCSSRDLRAMPYMDFKTGTRIHELLLQNNSITSLSSENFSRKVHIRYIDISTNPFVYDLEKKVLKNNIVGLKIVIARAIGLNLNNISALSFVKDLHVLEELDISRNLEYVVSMMPPLFIENNLYALKKLSISLCRLQDINAHSFIGLNNLRELDLSSNYLNKVPRALKRLSLLRRLNLRLNDITVIYHGDFKELRCLEELDLSRNLLGQIEAFRNGAFLGMENSLTHLTIQGADIPLIPSKSFSNLKRLKSLDVSQNKITFMNSSSFLGRYNLENLDISDNPWLFDNDMFQGLQASLTSLSMRKIGVSFMPTLPLQKLTKLLRLDMSYNRISTLTNDSLTGIHARIMNFSNNKIRHISPQAFSHYRLPIAIDLSHNAIETLDFVFESRPCTIYTLNISGNGFLCDCQMEKLINSKRVEQLSGTCIVGDKSVDLLNQTVVTEMERYCGRSERTLCFWWVPKSKASPTTYRNTVLIIFMIFIQGLQIIDFSCTYLYVCTSVL</sequence>
<dbReference type="InterPro" id="IPR032675">
    <property type="entry name" value="LRR_dom_sf"/>
</dbReference>
<evidence type="ECO:0000313" key="5">
    <source>
        <dbReference type="EMBL" id="QOU09184.1"/>
    </source>
</evidence>
<evidence type="ECO:0000256" key="1">
    <source>
        <dbReference type="ARBA" id="ARBA00022614"/>
    </source>
</evidence>
<dbReference type="InterPro" id="IPR050541">
    <property type="entry name" value="LRR_TM_domain-containing"/>
</dbReference>
<feature type="signal peptide" evidence="4">
    <location>
        <begin position="1"/>
        <end position="17"/>
    </location>
</feature>
<dbReference type="PANTHER" id="PTHR24369">
    <property type="entry name" value="ANTIGEN BSP, PUTATIVE-RELATED"/>
    <property type="match status" value="1"/>
</dbReference>
<evidence type="ECO:0000256" key="3">
    <source>
        <dbReference type="ARBA" id="ARBA00022737"/>
    </source>
</evidence>
<dbReference type="InterPro" id="IPR003591">
    <property type="entry name" value="Leu-rich_rpt_typical-subtyp"/>
</dbReference>
<dbReference type="SUPFAM" id="SSF52058">
    <property type="entry name" value="L domain-like"/>
    <property type="match status" value="2"/>
</dbReference>
<reference evidence="5" key="1">
    <citation type="submission" date="2020-01" db="EMBL/GenBank/DDBJ databases">
        <authorList>
            <person name="Ya X."/>
        </authorList>
    </citation>
    <scope>NUCLEOTIDE SEQUENCE</scope>
</reference>
<evidence type="ECO:0000256" key="4">
    <source>
        <dbReference type="SAM" id="SignalP"/>
    </source>
</evidence>
<dbReference type="SMART" id="SM00365">
    <property type="entry name" value="LRR_SD22"/>
    <property type="match status" value="4"/>
</dbReference>
<organism evidence="5">
    <name type="scientific">Sinonovacula constricta</name>
    <name type="common">Razor clam</name>
    <dbReference type="NCBI Taxonomy" id="98310"/>
    <lineage>
        <taxon>Eukaryota</taxon>
        <taxon>Metazoa</taxon>
        <taxon>Spiralia</taxon>
        <taxon>Lophotrochozoa</taxon>
        <taxon>Mollusca</taxon>
        <taxon>Bivalvia</taxon>
        <taxon>Autobranchia</taxon>
        <taxon>Heteroconchia</taxon>
        <taxon>Euheterodonta</taxon>
        <taxon>Imparidentia</taxon>
        <taxon>Neoheterodontei</taxon>
        <taxon>Cardiida</taxon>
        <taxon>Tellinoidea</taxon>
        <taxon>Solecurtidae</taxon>
        <taxon>Sinonovacula</taxon>
    </lineage>
</organism>
<keyword evidence="2 4" id="KW-0732">Signal</keyword>
<dbReference type="PROSITE" id="PS51450">
    <property type="entry name" value="LRR"/>
    <property type="match status" value="2"/>
</dbReference>
<dbReference type="EMBL" id="MN910105">
    <property type="protein sequence ID" value="QOU09184.1"/>
    <property type="molecule type" value="mRNA"/>
</dbReference>
<dbReference type="AlphaFoldDB" id="A0A7S6PSI1"/>
<dbReference type="SMART" id="SM00369">
    <property type="entry name" value="LRR_TYP"/>
    <property type="match status" value="7"/>
</dbReference>
<dbReference type="GO" id="GO:0005886">
    <property type="term" value="C:plasma membrane"/>
    <property type="evidence" value="ECO:0007669"/>
    <property type="project" value="TreeGrafter"/>
</dbReference>